<accession>A0A1H6Y742</accession>
<protein>
    <submittedName>
        <fullName evidence="1">Uncharacterized protein</fullName>
    </submittedName>
</protein>
<name>A0A1H6Y742_9FIRM</name>
<evidence type="ECO:0000313" key="2">
    <source>
        <dbReference type="Proteomes" id="UP000199662"/>
    </source>
</evidence>
<dbReference type="Proteomes" id="UP000199662">
    <property type="component" value="Unassembled WGS sequence"/>
</dbReference>
<dbReference type="EMBL" id="FNZK01000006">
    <property type="protein sequence ID" value="SEJ34847.1"/>
    <property type="molecule type" value="Genomic_DNA"/>
</dbReference>
<evidence type="ECO:0000313" key="1">
    <source>
        <dbReference type="EMBL" id="SEJ34847.1"/>
    </source>
</evidence>
<dbReference type="STRING" id="84035.SAMN05660742_10658"/>
<dbReference type="RefSeq" id="WP_091830617.1">
    <property type="nucleotide sequence ID" value="NZ_FNZK01000006.1"/>
</dbReference>
<sequence length="203" mass="22066">MTKEELAREIAKGLVNTGVEGGFNAVSCSTAGDYPSIGCSQWEGGRAESLLSSIPGGDYYTGRTYSDIEAAGELDSLAQLLDSPEGQEAQIALLAEDTATYVDTLQEVETLDDSRCTIYAGIWCPTSHYIVSRFLQRRQDRGYDLRSLATVRDLFHEQYASAASCGEYAVGYANRADNTFDYVTGLDLSAYGVPVYEENAKAE</sequence>
<dbReference type="AlphaFoldDB" id="A0A1H6Y742"/>
<reference evidence="1 2" key="1">
    <citation type="submission" date="2016-10" db="EMBL/GenBank/DDBJ databases">
        <authorList>
            <person name="de Groot N.N."/>
        </authorList>
    </citation>
    <scope>NUCLEOTIDE SEQUENCE [LARGE SCALE GENOMIC DNA]</scope>
    <source>
        <strain evidence="1 2">DSM 2179</strain>
    </source>
</reference>
<proteinExistence type="predicted"/>
<keyword evidence="2" id="KW-1185">Reference proteome</keyword>
<organism evidence="1 2">
    <name type="scientific">Propionispira arboris</name>
    <dbReference type="NCBI Taxonomy" id="84035"/>
    <lineage>
        <taxon>Bacteria</taxon>
        <taxon>Bacillati</taxon>
        <taxon>Bacillota</taxon>
        <taxon>Negativicutes</taxon>
        <taxon>Selenomonadales</taxon>
        <taxon>Selenomonadaceae</taxon>
        <taxon>Propionispira</taxon>
    </lineage>
</organism>
<gene>
    <name evidence="1" type="ORF">SAMN05660742_10658</name>
</gene>